<reference evidence="2" key="1">
    <citation type="journal article" date="2019" name="Beilstein J. Org. Chem.">
        <title>Nanangenines: drimane sesquiterpenoids as the dominant metabolite cohort of a novel Australian fungus, Aspergillus nanangensis.</title>
        <authorList>
            <person name="Lacey H.J."/>
            <person name="Gilchrist C.L.M."/>
            <person name="Crombie A."/>
            <person name="Kalaitzis J.A."/>
            <person name="Vuong D."/>
            <person name="Rutledge P.J."/>
            <person name="Turner P."/>
            <person name="Pitt J.I."/>
            <person name="Lacey E."/>
            <person name="Chooi Y.H."/>
            <person name="Piggott A.M."/>
        </authorList>
    </citation>
    <scope>NUCLEOTIDE SEQUENCE</scope>
    <source>
        <strain evidence="2">MST-FP2251</strain>
    </source>
</reference>
<protein>
    <submittedName>
        <fullName evidence="2">Uncharacterized protein</fullName>
    </submittedName>
</protein>
<evidence type="ECO:0000313" key="2">
    <source>
        <dbReference type="EMBL" id="KAF9886545.1"/>
    </source>
</evidence>
<reference evidence="2" key="2">
    <citation type="submission" date="2020-02" db="EMBL/GenBank/DDBJ databases">
        <authorList>
            <person name="Gilchrist C.L.M."/>
            <person name="Chooi Y.-H."/>
        </authorList>
    </citation>
    <scope>NUCLEOTIDE SEQUENCE</scope>
    <source>
        <strain evidence="2">MST-FP2251</strain>
    </source>
</reference>
<keyword evidence="1" id="KW-0732">Signal</keyword>
<organism evidence="2 3">
    <name type="scientific">Aspergillus nanangensis</name>
    <dbReference type="NCBI Taxonomy" id="2582783"/>
    <lineage>
        <taxon>Eukaryota</taxon>
        <taxon>Fungi</taxon>
        <taxon>Dikarya</taxon>
        <taxon>Ascomycota</taxon>
        <taxon>Pezizomycotina</taxon>
        <taxon>Eurotiomycetes</taxon>
        <taxon>Eurotiomycetidae</taxon>
        <taxon>Eurotiales</taxon>
        <taxon>Aspergillaceae</taxon>
        <taxon>Aspergillus</taxon>
        <taxon>Aspergillus subgen. Circumdati</taxon>
    </lineage>
</organism>
<comment type="caution">
    <text evidence="2">The sequence shown here is derived from an EMBL/GenBank/DDBJ whole genome shotgun (WGS) entry which is preliminary data.</text>
</comment>
<gene>
    <name evidence="2" type="ORF">FE257_011317</name>
</gene>
<feature type="signal peptide" evidence="1">
    <location>
        <begin position="1"/>
        <end position="19"/>
    </location>
</feature>
<dbReference type="EMBL" id="VCAU01000075">
    <property type="protein sequence ID" value="KAF9886545.1"/>
    <property type="molecule type" value="Genomic_DNA"/>
</dbReference>
<dbReference type="Proteomes" id="UP001194746">
    <property type="component" value="Unassembled WGS sequence"/>
</dbReference>
<evidence type="ECO:0000256" key="1">
    <source>
        <dbReference type="SAM" id="SignalP"/>
    </source>
</evidence>
<evidence type="ECO:0000313" key="3">
    <source>
        <dbReference type="Proteomes" id="UP001194746"/>
    </source>
</evidence>
<sequence>MVRLASLAALLLAPMAALAAPTSPTTVLEERSTCGVEANVNYYTGGACDGTNLATIGWKNDWSSYNYQRSEARSFAITWADYWDVYCALYDDYNGQGNVIKTLEWNTGYRICSYVGLGGADVKSIRCWGNNC</sequence>
<keyword evidence="3" id="KW-1185">Reference proteome</keyword>
<accession>A0AAD4CHF9</accession>
<dbReference type="AlphaFoldDB" id="A0AAD4CHF9"/>
<proteinExistence type="predicted"/>
<feature type="chain" id="PRO_5042283436" evidence="1">
    <location>
        <begin position="20"/>
        <end position="132"/>
    </location>
</feature>
<name>A0AAD4CHF9_ASPNN</name>